<feature type="compositionally biased region" description="Polar residues" evidence="2">
    <location>
        <begin position="242"/>
        <end position="251"/>
    </location>
</feature>
<proteinExistence type="predicted"/>
<feature type="coiled-coil region" evidence="1">
    <location>
        <begin position="77"/>
        <end position="129"/>
    </location>
</feature>
<keyword evidence="1" id="KW-0175">Coiled coil</keyword>
<keyword evidence="4" id="KW-1185">Reference proteome</keyword>
<reference evidence="3" key="1">
    <citation type="journal article" date="2020" name="Stud. Mycol.">
        <title>101 Dothideomycetes genomes: a test case for predicting lifestyles and emergence of pathogens.</title>
        <authorList>
            <person name="Haridas S."/>
            <person name="Albert R."/>
            <person name="Binder M."/>
            <person name="Bloem J."/>
            <person name="Labutti K."/>
            <person name="Salamov A."/>
            <person name="Andreopoulos B."/>
            <person name="Baker S."/>
            <person name="Barry K."/>
            <person name="Bills G."/>
            <person name="Bluhm B."/>
            <person name="Cannon C."/>
            <person name="Castanera R."/>
            <person name="Culley D."/>
            <person name="Daum C."/>
            <person name="Ezra D."/>
            <person name="Gonzalez J."/>
            <person name="Henrissat B."/>
            <person name="Kuo A."/>
            <person name="Liang C."/>
            <person name="Lipzen A."/>
            <person name="Lutzoni F."/>
            <person name="Magnuson J."/>
            <person name="Mondo S."/>
            <person name="Nolan M."/>
            <person name="Ohm R."/>
            <person name="Pangilinan J."/>
            <person name="Park H.-J."/>
            <person name="Ramirez L."/>
            <person name="Alfaro M."/>
            <person name="Sun H."/>
            <person name="Tritt A."/>
            <person name="Yoshinaga Y."/>
            <person name="Zwiers L.-H."/>
            <person name="Turgeon B."/>
            <person name="Goodwin S."/>
            <person name="Spatafora J."/>
            <person name="Crous P."/>
            <person name="Grigoriev I."/>
        </authorList>
    </citation>
    <scope>NUCLEOTIDE SEQUENCE</scope>
    <source>
        <strain evidence="3">ATCC 36951</strain>
    </source>
</reference>
<evidence type="ECO:0000256" key="1">
    <source>
        <dbReference type="SAM" id="Coils"/>
    </source>
</evidence>
<feature type="region of interest" description="Disordered" evidence="2">
    <location>
        <begin position="341"/>
        <end position="501"/>
    </location>
</feature>
<organism evidence="3 4">
    <name type="scientific">Zasmidium cellare ATCC 36951</name>
    <dbReference type="NCBI Taxonomy" id="1080233"/>
    <lineage>
        <taxon>Eukaryota</taxon>
        <taxon>Fungi</taxon>
        <taxon>Dikarya</taxon>
        <taxon>Ascomycota</taxon>
        <taxon>Pezizomycotina</taxon>
        <taxon>Dothideomycetes</taxon>
        <taxon>Dothideomycetidae</taxon>
        <taxon>Mycosphaerellales</taxon>
        <taxon>Mycosphaerellaceae</taxon>
        <taxon>Zasmidium</taxon>
    </lineage>
</organism>
<gene>
    <name evidence="3" type="ORF">M409DRAFT_57817</name>
</gene>
<protein>
    <submittedName>
        <fullName evidence="3">Uncharacterized protein</fullName>
    </submittedName>
</protein>
<sequence length="501" mass="54030">MSTRKVKHAPSLGFAPSVRASSRPFSSSLRALTFLLLSTPTTTPSPATTCRPLPPPANVMAGLLGAQFEQLIDERINQRLTVFKQQIEQRAEEQEKKLAKELDQVQLELKKAKQTVKDLRLTLDNTSSLVANQGTSFASLQKAVDGLQDVLNGTGGVTLHDQVLAIQQACNQHSDSMAKILANHDEILEQLGTYQSGYNEQKLVLSTLRDALNGTNQPRPQSEPHLQTAPPTSQDGVARASSAPTVGSINVNADDLPTRPSSARPEAAEHQVHSGGDPSESHQRSMISSNTFGEMSPQTAYTHQPTSSAVDAMDMDDEADEGDEADDEGDEDSSTIAVAVKRRGVHTQGSDADSATSTPGTLKRRRAASNLRQASADPSYHASSEAMLMQSPITSQARDAQLQTTASSDIEMPSWFNDTTEQDSPTNPNPLEGWASRAGRLQGSGAARMPRVSARPAEERNIEVLGGTVADSQRRSSRPSRPKKPDEGQILYPRDMPDLTK</sequence>
<dbReference type="EMBL" id="ML993610">
    <property type="protein sequence ID" value="KAF2163153.1"/>
    <property type="molecule type" value="Genomic_DNA"/>
</dbReference>
<dbReference type="AlphaFoldDB" id="A0A6A6C8J1"/>
<feature type="compositionally biased region" description="Polar residues" evidence="2">
    <location>
        <begin position="416"/>
        <end position="426"/>
    </location>
</feature>
<evidence type="ECO:0000313" key="3">
    <source>
        <dbReference type="EMBL" id="KAF2163153.1"/>
    </source>
</evidence>
<feature type="compositionally biased region" description="Polar residues" evidence="2">
    <location>
        <begin position="391"/>
        <end position="408"/>
    </location>
</feature>
<dbReference type="Proteomes" id="UP000799537">
    <property type="component" value="Unassembled WGS sequence"/>
</dbReference>
<evidence type="ECO:0000313" key="4">
    <source>
        <dbReference type="Proteomes" id="UP000799537"/>
    </source>
</evidence>
<name>A0A6A6C8J1_ZASCE</name>
<accession>A0A6A6C8J1</accession>
<feature type="region of interest" description="Disordered" evidence="2">
    <location>
        <begin position="212"/>
        <end position="285"/>
    </location>
</feature>
<feature type="compositionally biased region" description="Polar residues" evidence="2">
    <location>
        <begin position="347"/>
        <end position="360"/>
    </location>
</feature>
<dbReference type="RefSeq" id="XP_033664042.1">
    <property type="nucleotide sequence ID" value="XM_033813739.1"/>
</dbReference>
<evidence type="ECO:0000256" key="2">
    <source>
        <dbReference type="SAM" id="MobiDB-lite"/>
    </source>
</evidence>
<feature type="region of interest" description="Disordered" evidence="2">
    <location>
        <begin position="290"/>
        <end position="309"/>
    </location>
</feature>
<dbReference type="GeneID" id="54567011"/>